<evidence type="ECO:0000256" key="3">
    <source>
        <dbReference type="SAM" id="MobiDB-lite"/>
    </source>
</evidence>
<dbReference type="GO" id="GO:0003723">
    <property type="term" value="F:RNA binding"/>
    <property type="evidence" value="ECO:0007669"/>
    <property type="project" value="UniProtKB-UniRule"/>
</dbReference>
<dbReference type="SMART" id="SM00715">
    <property type="entry name" value="LA"/>
    <property type="match status" value="1"/>
</dbReference>
<dbReference type="PANTHER" id="PTHR22792">
    <property type="entry name" value="LUPUS LA PROTEIN-RELATED"/>
    <property type="match status" value="1"/>
</dbReference>
<evidence type="ECO:0000256" key="1">
    <source>
        <dbReference type="ARBA" id="ARBA00022884"/>
    </source>
</evidence>
<keyword evidence="6" id="KW-1185">Reference proteome</keyword>
<protein>
    <recommendedName>
        <fullName evidence="4">HTH La-type RNA-binding domain-containing protein</fullName>
    </recommendedName>
</protein>
<feature type="region of interest" description="Disordered" evidence="3">
    <location>
        <begin position="129"/>
        <end position="210"/>
    </location>
</feature>
<keyword evidence="1 2" id="KW-0694">RNA-binding</keyword>
<feature type="domain" description="HTH La-type RNA-binding" evidence="4">
    <location>
        <begin position="272"/>
        <end position="361"/>
    </location>
</feature>
<dbReference type="PROSITE" id="PS50961">
    <property type="entry name" value="HTH_LA"/>
    <property type="match status" value="1"/>
</dbReference>
<name>F8PK77_SERL3</name>
<feature type="compositionally biased region" description="Acidic residues" evidence="3">
    <location>
        <begin position="386"/>
        <end position="414"/>
    </location>
</feature>
<dbReference type="EMBL" id="GL945475">
    <property type="protein sequence ID" value="EGO03531.1"/>
    <property type="molecule type" value="Genomic_DNA"/>
</dbReference>
<evidence type="ECO:0000313" key="6">
    <source>
        <dbReference type="Proteomes" id="UP000008063"/>
    </source>
</evidence>
<dbReference type="AlphaFoldDB" id="F8PK77"/>
<feature type="region of interest" description="Disordered" evidence="3">
    <location>
        <begin position="78"/>
        <end position="100"/>
    </location>
</feature>
<dbReference type="HOGENOM" id="CLU_622616_0_0_1"/>
<dbReference type="OMA" id="DQMNDEG"/>
<dbReference type="Pfam" id="PF05383">
    <property type="entry name" value="La"/>
    <property type="match status" value="1"/>
</dbReference>
<dbReference type="STRING" id="936435.F8PK77"/>
<dbReference type="Gene3D" id="1.10.10.10">
    <property type="entry name" value="Winged helix-like DNA-binding domain superfamily/Winged helix DNA-binding domain"/>
    <property type="match status" value="1"/>
</dbReference>
<dbReference type="CDD" id="cd07323">
    <property type="entry name" value="LAM"/>
    <property type="match status" value="1"/>
</dbReference>
<evidence type="ECO:0000256" key="2">
    <source>
        <dbReference type="PROSITE-ProRule" id="PRU00332"/>
    </source>
</evidence>
<gene>
    <name evidence="5" type="ORF">SERLA73DRAFT_175037</name>
</gene>
<feature type="region of interest" description="Disordered" evidence="3">
    <location>
        <begin position="19"/>
        <end position="65"/>
    </location>
</feature>
<dbReference type="OrthoDB" id="340227at2759"/>
<dbReference type="InterPro" id="IPR036388">
    <property type="entry name" value="WH-like_DNA-bd_sf"/>
</dbReference>
<dbReference type="InterPro" id="IPR045180">
    <property type="entry name" value="La_dom_prot"/>
</dbReference>
<dbReference type="GO" id="GO:0045727">
    <property type="term" value="P:positive regulation of translation"/>
    <property type="evidence" value="ECO:0007669"/>
    <property type="project" value="TreeGrafter"/>
</dbReference>
<organism evidence="6">
    <name type="scientific">Serpula lacrymans var. lacrymans (strain S7.3)</name>
    <name type="common">Dry rot fungus</name>
    <dbReference type="NCBI Taxonomy" id="936435"/>
    <lineage>
        <taxon>Eukaryota</taxon>
        <taxon>Fungi</taxon>
        <taxon>Dikarya</taxon>
        <taxon>Basidiomycota</taxon>
        <taxon>Agaricomycotina</taxon>
        <taxon>Agaricomycetes</taxon>
        <taxon>Agaricomycetidae</taxon>
        <taxon>Boletales</taxon>
        <taxon>Coniophorineae</taxon>
        <taxon>Serpulaceae</taxon>
        <taxon>Serpula</taxon>
    </lineage>
</organism>
<dbReference type="GO" id="GO:0010494">
    <property type="term" value="C:cytoplasmic stress granule"/>
    <property type="evidence" value="ECO:0007669"/>
    <property type="project" value="TreeGrafter"/>
</dbReference>
<evidence type="ECO:0000259" key="4">
    <source>
        <dbReference type="PROSITE" id="PS50961"/>
    </source>
</evidence>
<sequence length="435" mass="47818">MKDEEELDSSLAVETKWKFGTIGSSGHDDKASVPPGQPEPDDNVAPSGAQPPDETRSQNTYPYDGVINVPVELQDVAANPPAENGISTQIAGPSAADIPGSSFEGARNRTNAVDEWQVRDFGYGFGNVSNASASNQQEKAGKDWDRGRGRDNNMRDRDWERDRAFGRPRRGSFGGPGYDRGRRGRGFGGRGFNGRGFGRGGYQSHQHQRPNSFPLVSPPQFSGIPVSSDHLGPYVHGGHQMAYLPAYDSYPSHIPAVPQPGPPVPLPLSALPFVLDPTRSYLLGQLEYYLSPQNLAQDFFLRQRMDSRGWISIALIASFNRVRQLTTDLHLVKDVLSLSSFAEVKDDWVRMRGGQWEPFVLPTAHTSVVEPLIHEATQDVVQFEPPEAEEESQVTDGEAEECDGDGEDDEEEEVEFVIGQEAAGSWTPERQPQSS</sequence>
<dbReference type="Proteomes" id="UP000008063">
    <property type="component" value="Unassembled WGS sequence"/>
</dbReference>
<feature type="compositionally biased region" description="Gly residues" evidence="3">
    <location>
        <begin position="186"/>
        <end position="201"/>
    </location>
</feature>
<proteinExistence type="predicted"/>
<dbReference type="InterPro" id="IPR036390">
    <property type="entry name" value="WH_DNA-bd_sf"/>
</dbReference>
<feature type="compositionally biased region" description="Polar residues" evidence="3">
    <location>
        <begin position="129"/>
        <end position="138"/>
    </location>
</feature>
<evidence type="ECO:0000313" key="5">
    <source>
        <dbReference type="EMBL" id="EGO03531.1"/>
    </source>
</evidence>
<dbReference type="PANTHER" id="PTHR22792:SF132">
    <property type="entry name" value="LA-RELATED PROTEIN 1"/>
    <property type="match status" value="1"/>
</dbReference>
<dbReference type="InterPro" id="IPR006630">
    <property type="entry name" value="La_HTH"/>
</dbReference>
<feature type="compositionally biased region" description="Basic and acidic residues" evidence="3">
    <location>
        <begin position="139"/>
        <end position="165"/>
    </location>
</feature>
<accession>F8PK77</accession>
<reference evidence="6" key="1">
    <citation type="journal article" date="2011" name="Science">
        <title>The plant cell wall-decomposing machinery underlies the functional diversity of forest fungi.</title>
        <authorList>
            <person name="Eastwood D.C."/>
            <person name="Floudas D."/>
            <person name="Binder M."/>
            <person name="Majcherczyk A."/>
            <person name="Schneider P."/>
            <person name="Aerts A."/>
            <person name="Asiegbu F.O."/>
            <person name="Baker S.E."/>
            <person name="Barry K."/>
            <person name="Bendiksby M."/>
            <person name="Blumentritt M."/>
            <person name="Coutinho P.M."/>
            <person name="Cullen D."/>
            <person name="de Vries R.P."/>
            <person name="Gathman A."/>
            <person name="Goodell B."/>
            <person name="Henrissat B."/>
            <person name="Ihrmark K."/>
            <person name="Kauserud H."/>
            <person name="Kohler A."/>
            <person name="LaButti K."/>
            <person name="Lapidus A."/>
            <person name="Lavin J.L."/>
            <person name="Lee Y.-H."/>
            <person name="Lindquist E."/>
            <person name="Lilly W."/>
            <person name="Lucas S."/>
            <person name="Morin E."/>
            <person name="Murat C."/>
            <person name="Oguiza J.A."/>
            <person name="Park J."/>
            <person name="Pisabarro A.G."/>
            <person name="Riley R."/>
            <person name="Rosling A."/>
            <person name="Salamov A."/>
            <person name="Schmidt O."/>
            <person name="Schmutz J."/>
            <person name="Skrede I."/>
            <person name="Stenlid J."/>
            <person name="Wiebenga A."/>
            <person name="Xie X."/>
            <person name="Kuees U."/>
            <person name="Hibbett D.S."/>
            <person name="Hoffmeister D."/>
            <person name="Hoegberg N."/>
            <person name="Martin F."/>
            <person name="Grigoriev I.V."/>
            <person name="Watkinson S.C."/>
        </authorList>
    </citation>
    <scope>NUCLEOTIDE SEQUENCE [LARGE SCALE GENOMIC DNA]</scope>
    <source>
        <strain evidence="6">strain S7.3</strain>
    </source>
</reference>
<dbReference type="SUPFAM" id="SSF46785">
    <property type="entry name" value="Winged helix' DNA-binding domain"/>
    <property type="match status" value="1"/>
</dbReference>
<feature type="region of interest" description="Disordered" evidence="3">
    <location>
        <begin position="384"/>
        <end position="414"/>
    </location>
</feature>
<dbReference type="GO" id="GO:0005829">
    <property type="term" value="C:cytosol"/>
    <property type="evidence" value="ECO:0007669"/>
    <property type="project" value="TreeGrafter"/>
</dbReference>
<dbReference type="InParanoid" id="F8PK77"/>